<dbReference type="Gene3D" id="2.40.128.10">
    <property type="match status" value="2"/>
</dbReference>
<dbReference type="InterPro" id="IPR021140">
    <property type="entry name" value="Inh/Omp19"/>
</dbReference>
<dbReference type="Proteomes" id="UP000528286">
    <property type="component" value="Unassembled WGS sequence"/>
</dbReference>
<dbReference type="EMBL" id="JACIEZ010000011">
    <property type="protein sequence ID" value="MBB4066815.1"/>
    <property type="molecule type" value="Genomic_DNA"/>
</dbReference>
<name>A0A7W6NLS2_9HYPH</name>
<dbReference type="SUPFAM" id="SSF50882">
    <property type="entry name" value="beta-Barrel protease inhibitors"/>
    <property type="match status" value="2"/>
</dbReference>
<dbReference type="InterPro" id="IPR016085">
    <property type="entry name" value="Protease_inh_B-barrel_dom"/>
</dbReference>
<comment type="caution">
    <text evidence="4">The sequence shown here is derived from an EMBL/GenBank/DDBJ whole genome shotgun (WGS) entry which is preliminary data.</text>
</comment>
<feature type="domain" description="Alkaline proteinase inhibitor/ Outer membrane lipoprotein Omp19" evidence="3">
    <location>
        <begin position="142"/>
        <end position="235"/>
    </location>
</feature>
<feature type="chain" id="PRO_5030858834" description="Alkaline proteinase inhibitor/ Outer membrane lipoprotein Omp19 domain-containing protein" evidence="2">
    <location>
        <begin position="29"/>
        <end position="238"/>
    </location>
</feature>
<reference evidence="4 5" key="1">
    <citation type="submission" date="2020-08" db="EMBL/GenBank/DDBJ databases">
        <title>Genomic Encyclopedia of Type Strains, Phase IV (KMG-IV): sequencing the most valuable type-strain genomes for metagenomic binning, comparative biology and taxonomic classification.</title>
        <authorList>
            <person name="Goeker M."/>
        </authorList>
    </citation>
    <scope>NUCLEOTIDE SEQUENCE [LARGE SCALE GENOMIC DNA]</scope>
    <source>
        <strain evidence="4 5">DSM 29853</strain>
    </source>
</reference>
<proteinExistence type="predicted"/>
<evidence type="ECO:0000256" key="2">
    <source>
        <dbReference type="SAM" id="SignalP"/>
    </source>
</evidence>
<dbReference type="GO" id="GO:0004866">
    <property type="term" value="F:endopeptidase inhibitor activity"/>
    <property type="evidence" value="ECO:0007669"/>
    <property type="project" value="InterPro"/>
</dbReference>
<organism evidence="4 5">
    <name type="scientific">Gellertiella hungarica</name>
    <dbReference type="NCBI Taxonomy" id="1572859"/>
    <lineage>
        <taxon>Bacteria</taxon>
        <taxon>Pseudomonadati</taxon>
        <taxon>Pseudomonadota</taxon>
        <taxon>Alphaproteobacteria</taxon>
        <taxon>Hyphomicrobiales</taxon>
        <taxon>Rhizobiaceae</taxon>
        <taxon>Gellertiella</taxon>
    </lineage>
</organism>
<protein>
    <recommendedName>
        <fullName evidence="3">Alkaline proteinase inhibitor/ Outer membrane lipoprotein Omp19 domain-containing protein</fullName>
    </recommendedName>
</protein>
<feature type="signal peptide" evidence="2">
    <location>
        <begin position="1"/>
        <end position="28"/>
    </location>
</feature>
<dbReference type="Pfam" id="PF02974">
    <property type="entry name" value="Inh"/>
    <property type="match status" value="2"/>
</dbReference>
<sequence>MQGQTPYRPWLIPLVAAGSVFFSCSSLAAQDIDPEIIRATTGEWLVAPADGKPGCRIRLTDGESIGGLAVEGAEEACASVLPAIGNAAAWNFGENGAIQLIDPVRKVIARFEEQEGGPHRTADNPPLLLLFEPPAGLNAIPAPAAIAGTWTLARPEGETLCQLELKAEAEEDGTFPLSPSGDCASAVKKLKLHRWQIDGLGLSLLGEDGSSLSLVAVTPERFDKAKEEGGKPLSMIRK</sequence>
<keyword evidence="5" id="KW-1185">Reference proteome</keyword>
<dbReference type="AlphaFoldDB" id="A0A7W6NLS2"/>
<accession>A0A7W6NLS2</accession>
<evidence type="ECO:0000313" key="5">
    <source>
        <dbReference type="Proteomes" id="UP000528286"/>
    </source>
</evidence>
<keyword evidence="1 2" id="KW-0732">Signal</keyword>
<dbReference type="RefSeq" id="WP_183368066.1">
    <property type="nucleotide sequence ID" value="NZ_JACIEZ010000011.1"/>
</dbReference>
<evidence type="ECO:0000313" key="4">
    <source>
        <dbReference type="EMBL" id="MBB4066815.1"/>
    </source>
</evidence>
<gene>
    <name evidence="4" type="ORF">GGR23_004033</name>
</gene>
<evidence type="ECO:0000256" key="1">
    <source>
        <dbReference type="ARBA" id="ARBA00022729"/>
    </source>
</evidence>
<evidence type="ECO:0000259" key="3">
    <source>
        <dbReference type="Pfam" id="PF02974"/>
    </source>
</evidence>
<feature type="domain" description="Alkaline proteinase inhibitor/ Outer membrane lipoprotein Omp19" evidence="3">
    <location>
        <begin position="41"/>
        <end position="127"/>
    </location>
</feature>